<accession>A0A9X2GE53</accession>
<organism evidence="1 2">
    <name type="scientific">Nonomuraea thailandensis</name>
    <dbReference type="NCBI Taxonomy" id="1188745"/>
    <lineage>
        <taxon>Bacteria</taxon>
        <taxon>Bacillati</taxon>
        <taxon>Actinomycetota</taxon>
        <taxon>Actinomycetes</taxon>
        <taxon>Streptosporangiales</taxon>
        <taxon>Streptosporangiaceae</taxon>
        <taxon>Nonomuraea</taxon>
    </lineage>
</organism>
<dbReference type="RefSeq" id="WP_253742664.1">
    <property type="nucleotide sequence ID" value="NZ_BAABKA010000001.1"/>
</dbReference>
<dbReference type="InterPro" id="IPR052707">
    <property type="entry name" value="OsmC_Ohr_Peroxiredoxin"/>
</dbReference>
<gene>
    <name evidence="1" type="ORF">HD597_002975</name>
</gene>
<dbReference type="AlphaFoldDB" id="A0A9X2GE53"/>
<evidence type="ECO:0000313" key="1">
    <source>
        <dbReference type="EMBL" id="MCP2355955.1"/>
    </source>
</evidence>
<dbReference type="EMBL" id="JAMZEB010000002">
    <property type="protein sequence ID" value="MCP2355955.1"/>
    <property type="molecule type" value="Genomic_DNA"/>
</dbReference>
<dbReference type="PANTHER" id="PTHR42830:SF2">
    <property type="entry name" value="OSMC_OHR FAMILY PROTEIN"/>
    <property type="match status" value="1"/>
</dbReference>
<reference evidence="1" key="1">
    <citation type="submission" date="2022-06" db="EMBL/GenBank/DDBJ databases">
        <title>Sequencing the genomes of 1000 actinobacteria strains.</title>
        <authorList>
            <person name="Klenk H.-P."/>
        </authorList>
    </citation>
    <scope>NUCLEOTIDE SEQUENCE</scope>
    <source>
        <strain evidence="1">DSM 46694</strain>
    </source>
</reference>
<dbReference type="Pfam" id="PF02566">
    <property type="entry name" value="OsmC"/>
    <property type="match status" value="1"/>
</dbReference>
<dbReference type="InterPro" id="IPR015946">
    <property type="entry name" value="KH_dom-like_a/b"/>
</dbReference>
<dbReference type="Gene3D" id="3.30.300.20">
    <property type="match status" value="1"/>
</dbReference>
<dbReference type="Proteomes" id="UP001139648">
    <property type="component" value="Unassembled WGS sequence"/>
</dbReference>
<dbReference type="InterPro" id="IPR003718">
    <property type="entry name" value="OsmC/Ohr_fam"/>
</dbReference>
<dbReference type="InterPro" id="IPR036102">
    <property type="entry name" value="OsmC/Ohrsf"/>
</dbReference>
<dbReference type="PANTHER" id="PTHR42830">
    <property type="entry name" value="OSMOTICALLY INDUCIBLE FAMILY PROTEIN"/>
    <property type="match status" value="1"/>
</dbReference>
<evidence type="ECO:0000313" key="2">
    <source>
        <dbReference type="Proteomes" id="UP001139648"/>
    </source>
</evidence>
<dbReference type="SUPFAM" id="SSF82784">
    <property type="entry name" value="OsmC-like"/>
    <property type="match status" value="1"/>
</dbReference>
<sequence length="156" mass="16670">MSREHHYQTVVTWTGNKGTGTSGYRDFGREHELSAEGPPVIGGSSDPAFRGDPARWNPEQLLVGSLSQCHMLWYLHKCAVAGVVVTGYTDTATGTMAESADGGRFTEVVLHPAVTVAAQEMAETALALHADAHKACFIANSVNFPVRHEPTVHVAG</sequence>
<proteinExistence type="predicted"/>
<keyword evidence="2" id="KW-1185">Reference proteome</keyword>
<name>A0A9X2GE53_9ACTN</name>
<comment type="caution">
    <text evidence="1">The sequence shown here is derived from an EMBL/GenBank/DDBJ whole genome shotgun (WGS) entry which is preliminary data.</text>
</comment>
<protein>
    <submittedName>
        <fullName evidence="1">Organic hydroperoxide reductase OsmC/OhrA</fullName>
    </submittedName>
</protein>